<dbReference type="InterPro" id="IPR013149">
    <property type="entry name" value="ADH-like_C"/>
</dbReference>
<evidence type="ECO:0000256" key="5">
    <source>
        <dbReference type="ARBA" id="ARBA00023002"/>
    </source>
</evidence>
<dbReference type="Gene3D" id="3.40.50.720">
    <property type="entry name" value="NAD(P)-binding Rossmann-like Domain"/>
    <property type="match status" value="1"/>
</dbReference>
<dbReference type="InterPro" id="IPR013154">
    <property type="entry name" value="ADH-like_N"/>
</dbReference>
<reference evidence="9" key="1">
    <citation type="journal article" date="2018" name="Gigascience">
        <title>Genome assembly of the Pink Ipe (Handroanthus impetiginosus, Bignoniaceae), a highly valued, ecologically keystone Neotropical timber forest tree.</title>
        <authorList>
            <person name="Silva-Junior O.B."/>
            <person name="Grattapaglia D."/>
            <person name="Novaes E."/>
            <person name="Collevatti R.G."/>
        </authorList>
    </citation>
    <scope>NUCLEOTIDE SEQUENCE [LARGE SCALE GENOMIC DNA]</scope>
    <source>
        <strain evidence="9">cv. UFG-1</strain>
    </source>
</reference>
<dbReference type="GO" id="GO:0009809">
    <property type="term" value="P:lignin biosynthetic process"/>
    <property type="evidence" value="ECO:0007669"/>
    <property type="project" value="UniProtKB-ARBA"/>
</dbReference>
<dbReference type="SMART" id="SM00829">
    <property type="entry name" value="PKS_ER"/>
    <property type="match status" value="1"/>
</dbReference>
<dbReference type="PROSITE" id="PS00059">
    <property type="entry name" value="ADH_ZINC"/>
    <property type="match status" value="1"/>
</dbReference>
<keyword evidence="5 8" id="KW-0560">Oxidoreductase</keyword>
<dbReference type="SUPFAM" id="SSF51735">
    <property type="entry name" value="NAD(P)-binding Rossmann-fold domains"/>
    <property type="match status" value="1"/>
</dbReference>
<dbReference type="SUPFAM" id="SSF50129">
    <property type="entry name" value="GroES-like"/>
    <property type="match status" value="1"/>
</dbReference>
<dbReference type="InterPro" id="IPR020843">
    <property type="entry name" value="ER"/>
</dbReference>
<comment type="similarity">
    <text evidence="2 6">Belongs to the zinc-containing alcohol dehydrogenase family.</text>
</comment>
<dbReference type="Pfam" id="PF08240">
    <property type="entry name" value="ADH_N"/>
    <property type="match status" value="1"/>
</dbReference>
<evidence type="ECO:0000256" key="1">
    <source>
        <dbReference type="ARBA" id="ARBA00001947"/>
    </source>
</evidence>
<dbReference type="PANTHER" id="PTHR42683">
    <property type="entry name" value="ALDEHYDE REDUCTASE"/>
    <property type="match status" value="1"/>
</dbReference>
<evidence type="ECO:0000259" key="7">
    <source>
        <dbReference type="SMART" id="SM00829"/>
    </source>
</evidence>
<dbReference type="Pfam" id="PF00107">
    <property type="entry name" value="ADH_zinc_N"/>
    <property type="match status" value="1"/>
</dbReference>
<comment type="cofactor">
    <cofactor evidence="1 6">
        <name>Zn(2+)</name>
        <dbReference type="ChEBI" id="CHEBI:29105"/>
    </cofactor>
</comment>
<dbReference type="InterPro" id="IPR047109">
    <property type="entry name" value="CAD-like"/>
</dbReference>
<evidence type="ECO:0000256" key="2">
    <source>
        <dbReference type="ARBA" id="ARBA00008072"/>
    </source>
</evidence>
<dbReference type="FunFam" id="3.40.50.720:FF:000022">
    <property type="entry name" value="Cinnamyl alcohol dehydrogenase"/>
    <property type="match status" value="1"/>
</dbReference>
<dbReference type="Proteomes" id="UP000231279">
    <property type="component" value="Unassembled WGS sequence"/>
</dbReference>
<dbReference type="InterPro" id="IPR011032">
    <property type="entry name" value="GroES-like_sf"/>
</dbReference>
<dbReference type="STRING" id="429701.A0A2G9I1P0"/>
<proteinExistence type="inferred from homology"/>
<keyword evidence="3 6" id="KW-0479">Metal-binding</keyword>
<dbReference type="InterPro" id="IPR036291">
    <property type="entry name" value="NAD(P)-bd_dom_sf"/>
</dbReference>
<dbReference type="AlphaFoldDB" id="A0A2G9I1P0"/>
<keyword evidence="4 6" id="KW-0862">Zinc</keyword>
<dbReference type="Gene3D" id="3.90.180.10">
    <property type="entry name" value="Medium-chain alcohol dehydrogenases, catalytic domain"/>
    <property type="match status" value="1"/>
</dbReference>
<dbReference type="GO" id="GO:0008270">
    <property type="term" value="F:zinc ion binding"/>
    <property type="evidence" value="ECO:0007669"/>
    <property type="project" value="InterPro"/>
</dbReference>
<protein>
    <submittedName>
        <fullName evidence="8">Alcohol dehydrogenase, class V</fullName>
        <ecNumber evidence="8">1.1.1.195</ecNumber>
    </submittedName>
</protein>
<dbReference type="InterPro" id="IPR002328">
    <property type="entry name" value="ADH_Zn_CS"/>
</dbReference>
<feature type="domain" description="Enoyl reductase (ER)" evidence="7">
    <location>
        <begin position="23"/>
        <end position="350"/>
    </location>
</feature>
<accession>A0A2G9I1P0</accession>
<dbReference type="OrthoDB" id="883780at2759"/>
<evidence type="ECO:0000256" key="3">
    <source>
        <dbReference type="ARBA" id="ARBA00022723"/>
    </source>
</evidence>
<evidence type="ECO:0000256" key="4">
    <source>
        <dbReference type="ARBA" id="ARBA00022833"/>
    </source>
</evidence>
<sequence length="359" mass="38876">MATSLETQHPVKAIGWAARDPSGVFAPIKFSRRATGEHDVQFRVLYCGICHSEVHLAKNEWGGTMYPLIPGHEIVGVVTEVGNKVQKFKPGDKVAVGCLVGSCRECGECKKNEESYCPKGVLSINGRDYDGTVTYGGFSNLMVTNEDFILRWPESLPLDKGAPLLCAGITTYSPLRRFGLDKPGVNVGVVGLGGIGHLTVKFAKALGCRVTVISTSPRKKKEAIETFGADEFLVSHDQEQMQAAQATLDGIIDTVSATHSLQPLLSLLKPHCSLILVGLPSKLEVPVFPLIMGGRAVVGTASGGIKQTQEMLEFSAKHNILPDVEIVPMDYVNTALERLEKNDVKYRFVIDVGNSLKDE</sequence>
<dbReference type="EMBL" id="NKXS01000532">
    <property type="protein sequence ID" value="PIN23677.1"/>
    <property type="molecule type" value="Genomic_DNA"/>
</dbReference>
<organism evidence="8 9">
    <name type="scientific">Handroanthus impetiginosus</name>
    <dbReference type="NCBI Taxonomy" id="429701"/>
    <lineage>
        <taxon>Eukaryota</taxon>
        <taxon>Viridiplantae</taxon>
        <taxon>Streptophyta</taxon>
        <taxon>Embryophyta</taxon>
        <taxon>Tracheophyta</taxon>
        <taxon>Spermatophyta</taxon>
        <taxon>Magnoliopsida</taxon>
        <taxon>eudicotyledons</taxon>
        <taxon>Gunneridae</taxon>
        <taxon>Pentapetalae</taxon>
        <taxon>asterids</taxon>
        <taxon>lamiids</taxon>
        <taxon>Lamiales</taxon>
        <taxon>Bignoniaceae</taxon>
        <taxon>Crescentiina</taxon>
        <taxon>Tabebuia alliance</taxon>
        <taxon>Handroanthus</taxon>
    </lineage>
</organism>
<comment type="caution">
    <text evidence="8">The sequence shown here is derived from an EMBL/GenBank/DDBJ whole genome shotgun (WGS) entry which is preliminary data.</text>
</comment>
<gene>
    <name evidence="8" type="ORF">CDL12_03608</name>
</gene>
<name>A0A2G9I1P0_9LAMI</name>
<dbReference type="CDD" id="cd05283">
    <property type="entry name" value="CAD1"/>
    <property type="match status" value="1"/>
</dbReference>
<keyword evidence="9" id="KW-1185">Reference proteome</keyword>
<dbReference type="EC" id="1.1.1.195" evidence="8"/>
<dbReference type="FunFam" id="3.90.180.10:FF:000004">
    <property type="entry name" value="probable cinnamyl alcohol dehydrogenase"/>
    <property type="match status" value="1"/>
</dbReference>
<evidence type="ECO:0000313" key="9">
    <source>
        <dbReference type="Proteomes" id="UP000231279"/>
    </source>
</evidence>
<dbReference type="GO" id="GO:0045551">
    <property type="term" value="F:cinnamyl-alcohol dehydrogenase activity"/>
    <property type="evidence" value="ECO:0007669"/>
    <property type="project" value="UniProtKB-EC"/>
</dbReference>
<dbReference type="FunFam" id="3.90.180.10:FF:000100">
    <property type="entry name" value="Putative cinnamyl alcohol dehydrogenase 6"/>
    <property type="match status" value="1"/>
</dbReference>
<evidence type="ECO:0000313" key="8">
    <source>
        <dbReference type="EMBL" id="PIN23677.1"/>
    </source>
</evidence>
<evidence type="ECO:0000256" key="6">
    <source>
        <dbReference type="RuleBase" id="RU361277"/>
    </source>
</evidence>